<evidence type="ECO:0000256" key="1">
    <source>
        <dbReference type="SAM" id="MobiDB-lite"/>
    </source>
</evidence>
<dbReference type="EMBL" id="CAAALY010029419">
    <property type="protein sequence ID" value="VEL16664.1"/>
    <property type="molecule type" value="Genomic_DNA"/>
</dbReference>
<feature type="region of interest" description="Disordered" evidence="1">
    <location>
        <begin position="72"/>
        <end position="122"/>
    </location>
</feature>
<accession>A0A448WP64</accession>
<gene>
    <name evidence="2" type="ORF">PXEA_LOCUS10104</name>
</gene>
<keyword evidence="3" id="KW-1185">Reference proteome</keyword>
<organism evidence="2 3">
    <name type="scientific">Protopolystoma xenopodis</name>
    <dbReference type="NCBI Taxonomy" id="117903"/>
    <lineage>
        <taxon>Eukaryota</taxon>
        <taxon>Metazoa</taxon>
        <taxon>Spiralia</taxon>
        <taxon>Lophotrochozoa</taxon>
        <taxon>Platyhelminthes</taxon>
        <taxon>Monogenea</taxon>
        <taxon>Polyopisthocotylea</taxon>
        <taxon>Polystomatidea</taxon>
        <taxon>Polystomatidae</taxon>
        <taxon>Protopolystoma</taxon>
    </lineage>
</organism>
<name>A0A448WP64_9PLAT</name>
<sequence>MLLSARPASIFDVVGGGSENSDHNVSIDFHGDAFSEAAQFEPPPHITSPTRAIPSVPQVRWPSSAENNVVAAEEGLRRRVSQRQSRLNPTTDGDPNSPPLSTSKISTFRVPRGSSKVLHVRL</sequence>
<evidence type="ECO:0000313" key="2">
    <source>
        <dbReference type="EMBL" id="VEL16664.1"/>
    </source>
</evidence>
<protein>
    <submittedName>
        <fullName evidence="2">Uncharacterized protein</fullName>
    </submittedName>
</protein>
<evidence type="ECO:0000313" key="3">
    <source>
        <dbReference type="Proteomes" id="UP000784294"/>
    </source>
</evidence>
<feature type="compositionally biased region" description="Polar residues" evidence="1">
    <location>
        <begin position="88"/>
        <end position="106"/>
    </location>
</feature>
<dbReference type="AlphaFoldDB" id="A0A448WP64"/>
<proteinExistence type="predicted"/>
<reference evidence="2" key="1">
    <citation type="submission" date="2018-11" db="EMBL/GenBank/DDBJ databases">
        <authorList>
            <consortium name="Pathogen Informatics"/>
        </authorList>
    </citation>
    <scope>NUCLEOTIDE SEQUENCE</scope>
</reference>
<comment type="caution">
    <text evidence="2">The sequence shown here is derived from an EMBL/GenBank/DDBJ whole genome shotgun (WGS) entry which is preliminary data.</text>
</comment>
<dbReference type="Proteomes" id="UP000784294">
    <property type="component" value="Unassembled WGS sequence"/>
</dbReference>